<dbReference type="PANTHER" id="PTHR30625">
    <property type="entry name" value="PROTEIN TOLQ"/>
    <property type="match status" value="1"/>
</dbReference>
<feature type="transmembrane region" description="Helical" evidence="9">
    <location>
        <begin position="14"/>
        <end position="35"/>
    </location>
</feature>
<evidence type="ECO:0000256" key="5">
    <source>
        <dbReference type="ARBA" id="ARBA00022927"/>
    </source>
</evidence>
<evidence type="ECO:0000256" key="8">
    <source>
        <dbReference type="RuleBase" id="RU004057"/>
    </source>
</evidence>
<evidence type="ECO:0000313" key="11">
    <source>
        <dbReference type="EMBL" id="UTJ06556.1"/>
    </source>
</evidence>
<dbReference type="Pfam" id="PF01618">
    <property type="entry name" value="MotA_ExbB"/>
    <property type="match status" value="1"/>
</dbReference>
<feature type="transmembrane region" description="Helical" evidence="9">
    <location>
        <begin position="123"/>
        <end position="145"/>
    </location>
</feature>
<dbReference type="Proteomes" id="UP001060012">
    <property type="component" value="Chromosome"/>
</dbReference>
<evidence type="ECO:0000256" key="3">
    <source>
        <dbReference type="ARBA" id="ARBA00022475"/>
    </source>
</evidence>
<dbReference type="PANTHER" id="PTHR30625:SF15">
    <property type="entry name" value="BIOPOLYMER TRANSPORT PROTEIN EXBB"/>
    <property type="match status" value="1"/>
</dbReference>
<evidence type="ECO:0000256" key="6">
    <source>
        <dbReference type="ARBA" id="ARBA00022989"/>
    </source>
</evidence>
<evidence type="ECO:0000256" key="1">
    <source>
        <dbReference type="ARBA" id="ARBA00004429"/>
    </source>
</evidence>
<evidence type="ECO:0000256" key="7">
    <source>
        <dbReference type="ARBA" id="ARBA00023136"/>
    </source>
</evidence>
<dbReference type="InterPro" id="IPR002898">
    <property type="entry name" value="MotA_ExbB_proton_chnl"/>
</dbReference>
<evidence type="ECO:0000256" key="9">
    <source>
        <dbReference type="SAM" id="Phobius"/>
    </source>
</evidence>
<comment type="similarity">
    <text evidence="8">Belongs to the exbB/tolQ family.</text>
</comment>
<reference evidence="11" key="1">
    <citation type="submission" date="2022-07" db="EMBL/GenBank/DDBJ databases">
        <title>Arcobacter roscoffensis sp. nov., a marine bacterium isolated from coastal seawater collected from Roscoff, France.</title>
        <authorList>
            <person name="Pascual J."/>
            <person name="Lepeaux C."/>
            <person name="Methner A."/>
            <person name="Overmann J."/>
        </authorList>
    </citation>
    <scope>NUCLEOTIDE SEQUENCE</scope>
    <source>
        <strain evidence="11">ARW1-2F2</strain>
    </source>
</reference>
<comment type="subcellular location">
    <subcellularLocation>
        <location evidence="1">Cell inner membrane</location>
        <topology evidence="1">Multi-pass membrane protein</topology>
    </subcellularLocation>
    <subcellularLocation>
        <location evidence="8">Membrane</location>
        <topology evidence="8">Multi-pass membrane protein</topology>
    </subcellularLocation>
</comment>
<feature type="transmembrane region" description="Helical" evidence="9">
    <location>
        <begin position="90"/>
        <end position="111"/>
    </location>
</feature>
<evidence type="ECO:0000256" key="4">
    <source>
        <dbReference type="ARBA" id="ARBA00022692"/>
    </source>
</evidence>
<keyword evidence="6 9" id="KW-1133">Transmembrane helix</keyword>
<evidence type="ECO:0000259" key="10">
    <source>
        <dbReference type="Pfam" id="PF01618"/>
    </source>
</evidence>
<gene>
    <name evidence="11" type="ORF">NJU99_00245</name>
</gene>
<keyword evidence="7 9" id="KW-0472">Membrane</keyword>
<protein>
    <submittedName>
        <fullName evidence="11">MotA/TolQ/ExbB proton channel family protein</fullName>
    </submittedName>
</protein>
<keyword evidence="2 8" id="KW-0813">Transport</keyword>
<keyword evidence="4 9" id="KW-0812">Transmembrane</keyword>
<keyword evidence="12" id="KW-1185">Reference proteome</keyword>
<keyword evidence="3" id="KW-1003">Cell membrane</keyword>
<accession>A0ABY5E305</accession>
<feature type="domain" description="MotA/TolQ/ExbB proton channel" evidence="10">
    <location>
        <begin position="48"/>
        <end position="166"/>
    </location>
</feature>
<dbReference type="RefSeq" id="WP_254576735.1">
    <property type="nucleotide sequence ID" value="NZ_CP100595.1"/>
</dbReference>
<organism evidence="11 12">
    <name type="scientific">Arcobacter roscoffensis</name>
    <dbReference type="NCBI Taxonomy" id="2961520"/>
    <lineage>
        <taxon>Bacteria</taxon>
        <taxon>Pseudomonadati</taxon>
        <taxon>Campylobacterota</taxon>
        <taxon>Epsilonproteobacteria</taxon>
        <taxon>Campylobacterales</taxon>
        <taxon>Arcobacteraceae</taxon>
        <taxon>Arcobacter</taxon>
    </lineage>
</organism>
<proteinExistence type="inferred from homology"/>
<evidence type="ECO:0000256" key="2">
    <source>
        <dbReference type="ARBA" id="ARBA00022448"/>
    </source>
</evidence>
<evidence type="ECO:0000313" key="12">
    <source>
        <dbReference type="Proteomes" id="UP001060012"/>
    </source>
</evidence>
<sequence length="179" mass="19768">MQHSLIEYIHLGGYVMYILVFLNIVGLTILLWKFIQLQVEKRKAQKIVTNIFNEVQKEHSTAFVHLEDEIYNKASKYLLSCESGMNTIKIIATIAPILGLLGTVIGVLSSFETIAATGFSSGANSFASGISLALITTVGGLIVALPHYVGYNYLQGAFTKLEAKYESLIVHRITREKIS</sequence>
<dbReference type="EMBL" id="CP100595">
    <property type="protein sequence ID" value="UTJ06556.1"/>
    <property type="molecule type" value="Genomic_DNA"/>
</dbReference>
<keyword evidence="5 8" id="KW-0653">Protein transport</keyword>
<name>A0ABY5E305_9BACT</name>
<dbReference type="InterPro" id="IPR050790">
    <property type="entry name" value="ExbB/TolQ_transport"/>
</dbReference>